<keyword evidence="9" id="KW-0653">Protein transport</keyword>
<evidence type="ECO:0000259" key="22">
    <source>
        <dbReference type="PROSITE" id="PS50892"/>
    </source>
</evidence>
<evidence type="ECO:0000256" key="20">
    <source>
        <dbReference type="SAM" id="Phobius"/>
    </source>
</evidence>
<dbReference type="GO" id="GO:0005794">
    <property type="term" value="C:Golgi apparatus"/>
    <property type="evidence" value="ECO:0007669"/>
    <property type="project" value="UniProtKB-SubCell"/>
</dbReference>
<evidence type="ECO:0000256" key="3">
    <source>
        <dbReference type="ARBA" id="ARBA00004223"/>
    </source>
</evidence>
<evidence type="ECO:0000313" key="23">
    <source>
        <dbReference type="EMBL" id="KOF97524.1"/>
    </source>
</evidence>
<reference evidence="23" key="1">
    <citation type="submission" date="2015-07" db="EMBL/GenBank/DDBJ databases">
        <title>MeaNS - Measles Nucleotide Surveillance Program.</title>
        <authorList>
            <person name="Tran T."/>
            <person name="Druce J."/>
        </authorList>
    </citation>
    <scope>NUCLEOTIDE SEQUENCE</scope>
    <source>
        <strain evidence="23">UCB-OBI-ISO-001</strain>
        <tissue evidence="23">Gonad</tissue>
    </source>
</reference>
<organism evidence="23">
    <name type="scientific">Octopus bimaculoides</name>
    <name type="common">California two-spotted octopus</name>
    <dbReference type="NCBI Taxonomy" id="37653"/>
    <lineage>
        <taxon>Eukaryota</taxon>
        <taxon>Metazoa</taxon>
        <taxon>Spiralia</taxon>
        <taxon>Lophotrochozoa</taxon>
        <taxon>Mollusca</taxon>
        <taxon>Cephalopoda</taxon>
        <taxon>Coleoidea</taxon>
        <taxon>Octopodiformes</taxon>
        <taxon>Octopoda</taxon>
        <taxon>Incirrata</taxon>
        <taxon>Octopodidae</taxon>
        <taxon>Octopus</taxon>
    </lineage>
</organism>
<evidence type="ECO:0000259" key="21">
    <source>
        <dbReference type="PROSITE" id="PS50859"/>
    </source>
</evidence>
<dbReference type="InterPro" id="IPR042855">
    <property type="entry name" value="V_SNARE_CC"/>
</dbReference>
<evidence type="ECO:0000256" key="11">
    <source>
        <dbReference type="ARBA" id="ARBA00023034"/>
    </source>
</evidence>
<gene>
    <name evidence="23" type="ORF">OCBIM_22029316mg</name>
</gene>
<keyword evidence="8" id="KW-0931">ER-Golgi transport</keyword>
<proteinExistence type="inferred from homology"/>
<sequence length="217" mass="25055">MILMTMIARVADGLPLAASVQEDEQSGRSLLEYQNQAKQLFKKICGNSSPTTRQTLETGQYFFHYLIERGVCYLVLCEKVFSKRLAFLYLEELQGEFSLQYGKKVDTVSRPYHFIEFDTFIQKTRKSYMDSRARKNLSSINTELQDVQRIMVQNIDDVLQRGEALNTLGSKASNLSILSQQYKKDATYLNLRSTYAKAAAVVIVIVVLMLFIRFLWW</sequence>
<dbReference type="SUPFAM" id="SSF64356">
    <property type="entry name" value="SNARE-like"/>
    <property type="match status" value="1"/>
</dbReference>
<evidence type="ECO:0000256" key="7">
    <source>
        <dbReference type="ARBA" id="ARBA00022824"/>
    </source>
</evidence>
<dbReference type="KEGG" id="obi:106881996"/>
<dbReference type="OrthoDB" id="1719357at2759"/>
<evidence type="ECO:0000256" key="10">
    <source>
        <dbReference type="ARBA" id="ARBA00022989"/>
    </source>
</evidence>
<dbReference type="PROSITE" id="PS50892">
    <property type="entry name" value="V_SNARE"/>
    <property type="match status" value="1"/>
</dbReference>
<dbReference type="EMBL" id="KQ416297">
    <property type="protein sequence ID" value="KOF97524.1"/>
    <property type="molecule type" value="Genomic_DNA"/>
</dbReference>
<keyword evidence="5" id="KW-0813">Transport</keyword>
<evidence type="ECO:0000256" key="13">
    <source>
        <dbReference type="ARBA" id="ARBA00023136"/>
    </source>
</evidence>
<dbReference type="Pfam" id="PF00957">
    <property type="entry name" value="Synaptobrevin"/>
    <property type="match status" value="1"/>
</dbReference>
<evidence type="ECO:0000256" key="17">
    <source>
        <dbReference type="ARBA" id="ARBA00024248"/>
    </source>
</evidence>
<feature type="transmembrane region" description="Helical" evidence="20">
    <location>
        <begin position="198"/>
        <end position="216"/>
    </location>
</feature>
<keyword evidence="12 19" id="KW-0175">Coiled coil</keyword>
<comment type="subcellular location">
    <subcellularLocation>
        <location evidence="1">Endoplasmic reticulum membrane</location>
        <topology evidence="1">Single-pass type IV membrane protein</topology>
    </subcellularLocation>
    <subcellularLocation>
        <location evidence="15">Endoplasmic reticulum-Golgi intermediate compartment membrane</location>
    </subcellularLocation>
    <subcellularLocation>
        <location evidence="16">Golgi apparatus</location>
        <location evidence="16">cis-Golgi network membrane</location>
    </subcellularLocation>
    <subcellularLocation>
        <location evidence="2">Golgi apparatus</location>
        <location evidence="2">trans-Golgi network membrane</location>
    </subcellularLocation>
    <subcellularLocation>
        <location evidence="3">Melanosome</location>
    </subcellularLocation>
</comment>
<dbReference type="InterPro" id="IPR044565">
    <property type="entry name" value="Sec22"/>
</dbReference>
<keyword evidence="10 20" id="KW-1133">Transmembrane helix</keyword>
<dbReference type="PANTHER" id="PTHR45837">
    <property type="entry name" value="VESICLE-TRAFFICKING PROTEIN SEC22B"/>
    <property type="match status" value="1"/>
</dbReference>
<dbReference type="InterPro" id="IPR011012">
    <property type="entry name" value="Longin-like_dom_sf"/>
</dbReference>
<evidence type="ECO:0000256" key="15">
    <source>
        <dbReference type="ARBA" id="ARBA00024187"/>
    </source>
</evidence>
<dbReference type="GO" id="GO:0015031">
    <property type="term" value="P:protein transport"/>
    <property type="evidence" value="ECO:0007669"/>
    <property type="project" value="UniProtKB-KW"/>
</dbReference>
<evidence type="ECO:0000256" key="5">
    <source>
        <dbReference type="ARBA" id="ARBA00022448"/>
    </source>
</evidence>
<evidence type="ECO:0000256" key="8">
    <source>
        <dbReference type="ARBA" id="ARBA00022892"/>
    </source>
</evidence>
<evidence type="ECO:0000256" key="9">
    <source>
        <dbReference type="ARBA" id="ARBA00022927"/>
    </source>
</evidence>
<dbReference type="CDD" id="cd14824">
    <property type="entry name" value="Longin"/>
    <property type="match status" value="1"/>
</dbReference>
<dbReference type="Pfam" id="PF13774">
    <property type="entry name" value="Longin"/>
    <property type="match status" value="1"/>
</dbReference>
<evidence type="ECO:0000256" key="12">
    <source>
        <dbReference type="ARBA" id="ARBA00023054"/>
    </source>
</evidence>
<dbReference type="PRINTS" id="PR00219">
    <property type="entry name" value="SYNAPTOBREVN"/>
</dbReference>
<name>A0A0L8I7Y8_OCTBM</name>
<keyword evidence="13 20" id="KW-0472">Membrane</keyword>
<dbReference type="GO" id="GO:0005789">
    <property type="term" value="C:endoplasmic reticulum membrane"/>
    <property type="evidence" value="ECO:0007669"/>
    <property type="project" value="UniProtKB-SubCell"/>
</dbReference>
<dbReference type="SUPFAM" id="SSF58038">
    <property type="entry name" value="SNARE fusion complex"/>
    <property type="match status" value="1"/>
</dbReference>
<dbReference type="GO" id="GO:0005484">
    <property type="term" value="F:SNAP receptor activity"/>
    <property type="evidence" value="ECO:0007669"/>
    <property type="project" value="InterPro"/>
</dbReference>
<dbReference type="STRING" id="37653.A0A0L8I7Y8"/>
<dbReference type="OMA" id="FIYWRFF"/>
<accession>A0A0L8I7Y8</accession>
<keyword evidence="11" id="KW-0333">Golgi apparatus</keyword>
<dbReference type="InterPro" id="IPR010908">
    <property type="entry name" value="Longin_dom"/>
</dbReference>
<evidence type="ECO:0000256" key="16">
    <source>
        <dbReference type="ARBA" id="ARBA00024188"/>
    </source>
</evidence>
<dbReference type="Gene3D" id="1.20.5.110">
    <property type="match status" value="1"/>
</dbReference>
<keyword evidence="7" id="KW-0256">Endoplasmic reticulum</keyword>
<dbReference type="GO" id="GO:0033116">
    <property type="term" value="C:endoplasmic reticulum-Golgi intermediate compartment membrane"/>
    <property type="evidence" value="ECO:0007669"/>
    <property type="project" value="UniProtKB-SubCell"/>
</dbReference>
<comment type="similarity">
    <text evidence="4">Belongs to the synaptobrevin family.</text>
</comment>
<dbReference type="AlphaFoldDB" id="A0A0L8I7Y8"/>
<keyword evidence="6 20" id="KW-0812">Transmembrane</keyword>
<evidence type="ECO:0000256" key="1">
    <source>
        <dbReference type="ARBA" id="ARBA00004163"/>
    </source>
</evidence>
<feature type="domain" description="Longin" evidence="21">
    <location>
        <begin position="6"/>
        <end position="121"/>
    </location>
</feature>
<evidence type="ECO:0000256" key="2">
    <source>
        <dbReference type="ARBA" id="ARBA00004198"/>
    </source>
</evidence>
<evidence type="ECO:0000256" key="18">
    <source>
        <dbReference type="ARBA" id="ARBA00033315"/>
    </source>
</evidence>
<evidence type="ECO:0000256" key="14">
    <source>
        <dbReference type="ARBA" id="ARBA00024173"/>
    </source>
</evidence>
<dbReference type="FunFam" id="3.30.450.50:FF:000004">
    <property type="entry name" value="vesicle-trafficking protein SEC22b"/>
    <property type="match status" value="1"/>
</dbReference>
<feature type="domain" description="V-SNARE coiled-coil homology" evidence="22">
    <location>
        <begin position="136"/>
        <end position="196"/>
    </location>
</feature>
<dbReference type="SMART" id="SM01270">
    <property type="entry name" value="Longin"/>
    <property type="match status" value="1"/>
</dbReference>
<dbReference type="Gene3D" id="3.30.450.50">
    <property type="entry name" value="Longin domain"/>
    <property type="match status" value="1"/>
</dbReference>
<dbReference type="InterPro" id="IPR001388">
    <property type="entry name" value="Synaptobrevin-like"/>
</dbReference>
<evidence type="ECO:0000256" key="6">
    <source>
        <dbReference type="ARBA" id="ARBA00022692"/>
    </source>
</evidence>
<dbReference type="GO" id="GO:0006890">
    <property type="term" value="P:retrograde vesicle-mediated transport, Golgi to endoplasmic reticulum"/>
    <property type="evidence" value="ECO:0007669"/>
    <property type="project" value="InterPro"/>
</dbReference>
<evidence type="ECO:0000256" key="4">
    <source>
        <dbReference type="ARBA" id="ARBA00008025"/>
    </source>
</evidence>
<dbReference type="CDD" id="cd15866">
    <property type="entry name" value="R-SNARE_SEC22"/>
    <property type="match status" value="1"/>
</dbReference>
<comment type="function">
    <text evidence="14">SNARE involved in targeting and fusion of ER-derived transport vesicles with the Golgi complex as well as Golgi-derived retrograde transport vesicles with the ER.</text>
</comment>
<dbReference type="GO" id="GO:0006888">
    <property type="term" value="P:endoplasmic reticulum to Golgi vesicle-mediated transport"/>
    <property type="evidence" value="ECO:0007669"/>
    <property type="project" value="InterPro"/>
</dbReference>
<evidence type="ECO:0000256" key="19">
    <source>
        <dbReference type="PROSITE-ProRule" id="PRU00290"/>
    </source>
</evidence>
<protein>
    <recommendedName>
        <fullName evidence="17">Vesicle-trafficking protein SEC22b</fullName>
    </recommendedName>
    <alternativeName>
        <fullName evidence="18">SEC22 vesicle-trafficking protein homolog B</fullName>
    </alternativeName>
</protein>
<dbReference type="PROSITE" id="PS50859">
    <property type="entry name" value="LONGIN"/>
    <property type="match status" value="1"/>
</dbReference>